<comment type="caution">
    <text evidence="1">The sequence shown here is derived from an EMBL/GenBank/DDBJ whole genome shotgun (WGS) entry which is preliminary data.</text>
</comment>
<accession>A0A6I0WDJ2</accession>
<evidence type="ECO:0000313" key="1">
    <source>
        <dbReference type="EMBL" id="KAB6340382.1"/>
    </source>
</evidence>
<gene>
    <name evidence="1" type="ORF">GAZ43_07415</name>
</gene>
<proteinExistence type="predicted"/>
<reference evidence="1 2" key="1">
    <citation type="journal article" date="2019" name="Nat. Med.">
        <title>A library of human gut bacterial isolates paired with longitudinal multiomics data enables mechanistic microbiome research.</title>
        <authorList>
            <person name="Poyet M."/>
            <person name="Groussin M."/>
            <person name="Gibbons S.M."/>
            <person name="Avila-Pacheco J."/>
            <person name="Jiang X."/>
            <person name="Kearney S.M."/>
            <person name="Perrotta A.R."/>
            <person name="Berdy B."/>
            <person name="Zhao S."/>
            <person name="Lieberman T.D."/>
            <person name="Swanson P.K."/>
            <person name="Smith M."/>
            <person name="Roesemann S."/>
            <person name="Alexander J.E."/>
            <person name="Rich S.A."/>
            <person name="Livny J."/>
            <person name="Vlamakis H."/>
            <person name="Clish C."/>
            <person name="Bullock K."/>
            <person name="Deik A."/>
            <person name="Scott J."/>
            <person name="Pierce K.A."/>
            <person name="Xavier R.J."/>
            <person name="Alm E.J."/>
        </authorList>
    </citation>
    <scope>NUCLEOTIDE SEQUENCE [LARGE SCALE GENOMIC DNA]</scope>
    <source>
        <strain evidence="1 2">BIOML-A16</strain>
    </source>
</reference>
<name>A0A6I0WDJ2_9BACE</name>
<evidence type="ECO:0000313" key="2">
    <source>
        <dbReference type="Proteomes" id="UP000438288"/>
    </source>
</evidence>
<sequence>MSKFIKLTKLDDGSILVPVEQIVWVVDNIEQKYTSIRLSCGDILENIKEKASDILILINQD</sequence>
<dbReference type="RefSeq" id="WP_151927396.1">
    <property type="nucleotide sequence ID" value="NZ_JABFCE010000106.1"/>
</dbReference>
<protein>
    <submittedName>
        <fullName evidence="1">Uncharacterized protein</fullName>
    </submittedName>
</protein>
<organism evidence="1 2">
    <name type="scientific">Bacteroides xylanisolvens</name>
    <dbReference type="NCBI Taxonomy" id="371601"/>
    <lineage>
        <taxon>Bacteria</taxon>
        <taxon>Pseudomonadati</taxon>
        <taxon>Bacteroidota</taxon>
        <taxon>Bacteroidia</taxon>
        <taxon>Bacteroidales</taxon>
        <taxon>Bacteroidaceae</taxon>
        <taxon>Bacteroides</taxon>
    </lineage>
</organism>
<dbReference type="AlphaFoldDB" id="A0A6I0WDJ2"/>
<dbReference type="Proteomes" id="UP000438288">
    <property type="component" value="Unassembled WGS sequence"/>
</dbReference>
<dbReference type="EMBL" id="WDCP01000010">
    <property type="protein sequence ID" value="KAB6340382.1"/>
    <property type="molecule type" value="Genomic_DNA"/>
</dbReference>